<dbReference type="PROSITE" id="PS50043">
    <property type="entry name" value="HTH_LUXR_2"/>
    <property type="match status" value="1"/>
</dbReference>
<dbReference type="PANTHER" id="PTHR16305">
    <property type="entry name" value="TESTICULAR SOLUBLE ADENYLYL CYCLASE"/>
    <property type="match status" value="1"/>
</dbReference>
<evidence type="ECO:0000313" key="6">
    <source>
        <dbReference type="Proteomes" id="UP000308760"/>
    </source>
</evidence>
<dbReference type="EMBL" id="STGY01000037">
    <property type="protein sequence ID" value="THV41841.1"/>
    <property type="molecule type" value="Genomic_DNA"/>
</dbReference>
<dbReference type="PANTHER" id="PTHR16305:SF35">
    <property type="entry name" value="TRANSCRIPTIONAL ACTIVATOR DOMAIN"/>
    <property type="match status" value="1"/>
</dbReference>
<evidence type="ECO:0000259" key="4">
    <source>
        <dbReference type="PROSITE" id="PS50043"/>
    </source>
</evidence>
<dbReference type="GO" id="GO:0005737">
    <property type="term" value="C:cytoplasm"/>
    <property type="evidence" value="ECO:0007669"/>
    <property type="project" value="TreeGrafter"/>
</dbReference>
<dbReference type="SMART" id="SM00421">
    <property type="entry name" value="HTH_LUXR"/>
    <property type="match status" value="1"/>
</dbReference>
<accession>A0A4S8QDV9</accession>
<evidence type="ECO:0000313" key="5">
    <source>
        <dbReference type="EMBL" id="THV41841.1"/>
    </source>
</evidence>
<dbReference type="AlphaFoldDB" id="A0A4S8QDV9"/>
<dbReference type="CDD" id="cd06170">
    <property type="entry name" value="LuxR_C_like"/>
    <property type="match status" value="1"/>
</dbReference>
<sequence>MTGFDPVARPGRDRPGIPQSFDRCTRSYPVATLGGAPGHFEDGAAVKSIASPARKASKPVVQVGRDAAVSLSYPESPTHPPRPVLYGRDAELDSIQALLDGARVGHGGATVVRGEPGIGKSAIVDAVIERAEGFTVLRTLGVEAEHTWSYAGLQMLLHPLLDRIDNLPEVQAESLRTALGLGDGTAKPQRLQVGLAVLNLLVDASAKQPVYVVIDDAHWLDRDSTDALLFAARRLATESIAMVLVVRDGFAPDFPAPGIPELTLGPLDLQASQAILDTRTDAVPYSGRDWLLRLAEGNPLALLELPVADHEDPLQPPTTSNSRYSTTSRIKQAFTERLIALPDCTRTMLLVAAAEETGETAVIAEAAEKLGACLSDLEPAEIDDLVRYHQGRIEFVHPLIRSAAYHSSPRTRRIDAHRALSEAFGNGDIRHARHLAAATTGLDEKAAAALESIASYEAERGGCVAEMAAMERAASFTPDPCERARRLVEASQTAYAAGLVEKALELAESAERLTDNHVLLARTALIRATILSWAGDLGAFEVWMESAEHYAVNGNENTGYPLLRGVWNAWETGDFTKVEYANELATRFGGSNNTWAKRLARAAAGLNRRPWVSAGEAVDALRSLYDYYQPLHDDFHRFDHVLAARWRLLAGDVPAAHAAASEKVRDCREAGATSPLIQALLVQAEAQLHYGRYADAQAAATSAIELAAETDDRRALMQGRVWVLLPIAAIRGEERRCRELIAAAIEDAPEDSVIPADTSLGLLDLGLGHYEAAFDRLHRLVEGATPMEVLTQVPTLVEAAFRSGRAGEVKEAFGWFADWADATGRPYWEALVERCRGLLATDAQAGAHFARAVELHHADDIDPFERARTELVYGEWLRRERRINEARAHLREATEVFERLGAVPWTERAQGELRAAGDSTAIQTGPDLAERLTPQELQVVRLAADGLTNRQIGEQLFVSPRTVGYHLYNAYPKLGVSSRTELAKLDL</sequence>
<dbReference type="GO" id="GO:0004016">
    <property type="term" value="F:adenylate cyclase activity"/>
    <property type="evidence" value="ECO:0007669"/>
    <property type="project" value="TreeGrafter"/>
</dbReference>
<dbReference type="SUPFAM" id="SSF52540">
    <property type="entry name" value="P-loop containing nucleoside triphosphate hydrolases"/>
    <property type="match status" value="1"/>
</dbReference>
<keyword evidence="2" id="KW-0067">ATP-binding</keyword>
<dbReference type="SUPFAM" id="SSF46894">
    <property type="entry name" value="C-terminal effector domain of the bipartite response regulators"/>
    <property type="match status" value="1"/>
</dbReference>
<reference evidence="6" key="1">
    <citation type="submission" date="2019-04" db="EMBL/GenBank/DDBJ databases">
        <title>Nocardioides xinjiangensis sp. nov.</title>
        <authorList>
            <person name="Liu S."/>
        </authorList>
    </citation>
    <scope>NUCLEOTIDE SEQUENCE [LARGE SCALE GENOMIC DNA]</scope>
    <source>
        <strain evidence="6">18</strain>
    </source>
</reference>
<feature type="domain" description="HTH luxR-type" evidence="4">
    <location>
        <begin position="925"/>
        <end position="987"/>
    </location>
</feature>
<dbReference type="PROSITE" id="PS00622">
    <property type="entry name" value="HTH_LUXR_1"/>
    <property type="match status" value="1"/>
</dbReference>
<dbReference type="InterPro" id="IPR041664">
    <property type="entry name" value="AAA_16"/>
</dbReference>
<dbReference type="InterPro" id="IPR000792">
    <property type="entry name" value="Tscrpt_reg_LuxR_C"/>
</dbReference>
<comment type="caution">
    <text evidence="5">The sequence shown here is derived from an EMBL/GenBank/DDBJ whole genome shotgun (WGS) entry which is preliminary data.</text>
</comment>
<evidence type="ECO:0000256" key="2">
    <source>
        <dbReference type="ARBA" id="ARBA00022840"/>
    </source>
</evidence>
<organism evidence="5 6">
    <name type="scientific">Glycomyces buryatensis</name>
    <dbReference type="NCBI Taxonomy" id="2570927"/>
    <lineage>
        <taxon>Bacteria</taxon>
        <taxon>Bacillati</taxon>
        <taxon>Actinomycetota</taxon>
        <taxon>Actinomycetes</taxon>
        <taxon>Glycomycetales</taxon>
        <taxon>Glycomycetaceae</taxon>
        <taxon>Glycomyces</taxon>
    </lineage>
</organism>
<name>A0A4S8QDV9_9ACTN</name>
<feature type="region of interest" description="Disordered" evidence="3">
    <location>
        <begin position="1"/>
        <end position="23"/>
    </location>
</feature>
<proteinExistence type="predicted"/>
<reference evidence="5 6" key="2">
    <citation type="submission" date="2019-05" db="EMBL/GenBank/DDBJ databases">
        <title>Glycomyces buryatensis sp. nov.</title>
        <authorList>
            <person name="Nikitina E."/>
        </authorList>
    </citation>
    <scope>NUCLEOTIDE SEQUENCE [LARGE SCALE GENOMIC DNA]</scope>
    <source>
        <strain evidence="5 6">18</strain>
    </source>
</reference>
<dbReference type="InterPro" id="IPR036388">
    <property type="entry name" value="WH-like_DNA-bd_sf"/>
</dbReference>
<dbReference type="InterPro" id="IPR016032">
    <property type="entry name" value="Sig_transdc_resp-reg_C-effctor"/>
</dbReference>
<dbReference type="GO" id="GO:0005524">
    <property type="term" value="F:ATP binding"/>
    <property type="evidence" value="ECO:0007669"/>
    <property type="project" value="UniProtKB-KW"/>
</dbReference>
<gene>
    <name evidence="5" type="ORF">FAB82_08955</name>
</gene>
<dbReference type="Proteomes" id="UP000308760">
    <property type="component" value="Unassembled WGS sequence"/>
</dbReference>
<dbReference type="GO" id="GO:0006355">
    <property type="term" value="P:regulation of DNA-templated transcription"/>
    <property type="evidence" value="ECO:0007669"/>
    <property type="project" value="InterPro"/>
</dbReference>
<dbReference type="Gene3D" id="1.10.10.10">
    <property type="entry name" value="Winged helix-like DNA-binding domain superfamily/Winged helix DNA-binding domain"/>
    <property type="match status" value="1"/>
</dbReference>
<dbReference type="OrthoDB" id="483at2"/>
<dbReference type="Pfam" id="PF13191">
    <property type="entry name" value="AAA_16"/>
    <property type="match status" value="1"/>
</dbReference>
<keyword evidence="1" id="KW-0547">Nucleotide-binding</keyword>
<dbReference type="Gene3D" id="3.40.50.300">
    <property type="entry name" value="P-loop containing nucleotide triphosphate hydrolases"/>
    <property type="match status" value="1"/>
</dbReference>
<protein>
    <submittedName>
        <fullName evidence="5">Helix-turn-helix transcriptional regulator</fullName>
    </submittedName>
</protein>
<keyword evidence="6" id="KW-1185">Reference proteome</keyword>
<evidence type="ECO:0000256" key="3">
    <source>
        <dbReference type="SAM" id="MobiDB-lite"/>
    </source>
</evidence>
<dbReference type="GO" id="GO:0003677">
    <property type="term" value="F:DNA binding"/>
    <property type="evidence" value="ECO:0007669"/>
    <property type="project" value="InterPro"/>
</dbReference>
<dbReference type="PRINTS" id="PR00038">
    <property type="entry name" value="HTHLUXR"/>
</dbReference>
<dbReference type="InterPro" id="IPR027417">
    <property type="entry name" value="P-loop_NTPase"/>
</dbReference>
<evidence type="ECO:0000256" key="1">
    <source>
        <dbReference type="ARBA" id="ARBA00022741"/>
    </source>
</evidence>
<dbReference type="Pfam" id="PF00196">
    <property type="entry name" value="GerE"/>
    <property type="match status" value="1"/>
</dbReference>